<proteinExistence type="predicted"/>
<keyword evidence="2" id="KW-1185">Reference proteome</keyword>
<evidence type="ECO:0000313" key="1">
    <source>
        <dbReference type="EMBL" id="ELZ39404.1"/>
    </source>
</evidence>
<accession>M0DZ83</accession>
<evidence type="ECO:0000313" key="2">
    <source>
        <dbReference type="Proteomes" id="UP000011523"/>
    </source>
</evidence>
<protein>
    <submittedName>
        <fullName evidence="1">Uncharacterized protein</fullName>
    </submittedName>
</protein>
<dbReference type="Proteomes" id="UP000011523">
    <property type="component" value="Unassembled WGS sequence"/>
</dbReference>
<sequence>MDRVIVIVGPREIREQRCRLRVVFDFDLMEVDRPVLFTHNIRSRLAVQILSLCWIRIREIDCDDVLINSENFVAMPEQKLDPFNDQLFMLV</sequence>
<dbReference type="AlphaFoldDB" id="M0DZ83"/>
<comment type="caution">
    <text evidence="1">The sequence shown here is derived from an EMBL/GenBank/DDBJ whole genome shotgun (WGS) entry which is preliminary data.</text>
</comment>
<gene>
    <name evidence="1" type="ORF">C472_03798</name>
</gene>
<name>M0DZ83_9EURY</name>
<organism evidence="1 2">
    <name type="scientific">Halorubrum tebenquichense DSM 14210</name>
    <dbReference type="NCBI Taxonomy" id="1227485"/>
    <lineage>
        <taxon>Archaea</taxon>
        <taxon>Methanobacteriati</taxon>
        <taxon>Methanobacteriota</taxon>
        <taxon>Stenosarchaea group</taxon>
        <taxon>Halobacteria</taxon>
        <taxon>Halobacteriales</taxon>
        <taxon>Haloferacaceae</taxon>
        <taxon>Halorubrum</taxon>
    </lineage>
</organism>
<reference evidence="1 2" key="1">
    <citation type="journal article" date="2014" name="PLoS Genet.">
        <title>Phylogenetically driven sequencing of extremely halophilic archaea reveals strategies for static and dynamic osmo-response.</title>
        <authorList>
            <person name="Becker E.A."/>
            <person name="Seitzer P.M."/>
            <person name="Tritt A."/>
            <person name="Larsen D."/>
            <person name="Krusor M."/>
            <person name="Yao A.I."/>
            <person name="Wu D."/>
            <person name="Madern D."/>
            <person name="Eisen J.A."/>
            <person name="Darling A.E."/>
            <person name="Facciotti M.T."/>
        </authorList>
    </citation>
    <scope>NUCLEOTIDE SEQUENCE [LARGE SCALE GENOMIC DNA]</scope>
    <source>
        <strain evidence="1 2">DSM 14210</strain>
    </source>
</reference>
<dbReference type="EMBL" id="AOJD01000027">
    <property type="protein sequence ID" value="ELZ39404.1"/>
    <property type="molecule type" value="Genomic_DNA"/>
</dbReference>